<evidence type="ECO:0000256" key="9">
    <source>
        <dbReference type="ARBA" id="ARBA00023125"/>
    </source>
</evidence>
<keyword evidence="7" id="KW-0067">ATP-binding</keyword>
<keyword evidence="16" id="KW-1185">Reference proteome</keyword>
<reference evidence="15" key="2">
    <citation type="submission" date="2020-09" db="EMBL/GenBank/DDBJ databases">
        <authorList>
            <person name="Yu Y."/>
        </authorList>
    </citation>
    <scope>NUCLEOTIDE SEQUENCE</scope>
    <source>
        <strain evidence="15">KCTC 49039</strain>
    </source>
</reference>
<dbReference type="Gene3D" id="1.10.8.280">
    <property type="entry name" value="ABC transporter ATPase domain-like"/>
    <property type="match status" value="1"/>
</dbReference>
<dbReference type="GO" id="GO:0016887">
    <property type="term" value="F:ATP hydrolysis activity"/>
    <property type="evidence" value="ECO:0007669"/>
    <property type="project" value="InterPro"/>
</dbReference>
<dbReference type="AlphaFoldDB" id="A0A927IWU1"/>
<keyword evidence="9" id="KW-0238">DNA-binding</keyword>
<evidence type="ECO:0000256" key="13">
    <source>
        <dbReference type="ARBA" id="ARBA00042156"/>
    </source>
</evidence>
<dbReference type="Pfam" id="PF00005">
    <property type="entry name" value="ABC_tran"/>
    <property type="match status" value="1"/>
</dbReference>
<keyword evidence="8" id="KW-0267">Excision nuclease</keyword>
<evidence type="ECO:0000256" key="7">
    <source>
        <dbReference type="ARBA" id="ARBA00022840"/>
    </source>
</evidence>
<comment type="similarity">
    <text evidence="11">Belongs to the ABC transporter superfamily. UvrA family.</text>
</comment>
<evidence type="ECO:0000256" key="11">
    <source>
        <dbReference type="ARBA" id="ARBA00038000"/>
    </source>
</evidence>
<evidence type="ECO:0000313" key="15">
    <source>
        <dbReference type="EMBL" id="MBD8077826.1"/>
    </source>
</evidence>
<evidence type="ECO:0000256" key="2">
    <source>
        <dbReference type="ARBA" id="ARBA00022490"/>
    </source>
</evidence>
<keyword evidence="4" id="KW-0547">Nucleotide-binding</keyword>
<evidence type="ECO:0000256" key="5">
    <source>
        <dbReference type="ARBA" id="ARBA00022763"/>
    </source>
</evidence>
<evidence type="ECO:0000256" key="1">
    <source>
        <dbReference type="ARBA" id="ARBA00004496"/>
    </source>
</evidence>
<evidence type="ECO:0000256" key="6">
    <source>
        <dbReference type="ARBA" id="ARBA00022769"/>
    </source>
</evidence>
<evidence type="ECO:0000256" key="8">
    <source>
        <dbReference type="ARBA" id="ARBA00022881"/>
    </source>
</evidence>
<keyword evidence="6" id="KW-0228">DNA excision</keyword>
<feature type="domain" description="ABC transporter" evidence="14">
    <location>
        <begin position="472"/>
        <end position="779"/>
    </location>
</feature>
<dbReference type="EMBL" id="JACYHB010000001">
    <property type="protein sequence ID" value="MBD8077826.1"/>
    <property type="molecule type" value="Genomic_DNA"/>
</dbReference>
<protein>
    <recommendedName>
        <fullName evidence="12">UvrABC system protein A</fullName>
    </recommendedName>
    <alternativeName>
        <fullName evidence="13">Excinuclease ABC subunit A</fullName>
    </alternativeName>
</protein>
<evidence type="ECO:0000256" key="3">
    <source>
        <dbReference type="ARBA" id="ARBA00022737"/>
    </source>
</evidence>
<dbReference type="Proteomes" id="UP000610846">
    <property type="component" value="Unassembled WGS sequence"/>
</dbReference>
<dbReference type="RefSeq" id="WP_191827382.1">
    <property type="nucleotide sequence ID" value="NZ_JACYHB010000001.1"/>
</dbReference>
<dbReference type="InterPro" id="IPR027417">
    <property type="entry name" value="P-loop_NTPase"/>
</dbReference>
<keyword evidence="2" id="KW-0963">Cytoplasm</keyword>
<reference evidence="15" key="1">
    <citation type="journal article" date="2018" name="Curr. Microbiol.">
        <title>Cellulosimicrobium arenosum sp. nov., Isolated from Marine Sediment Sand.</title>
        <authorList>
            <person name="Oh M."/>
            <person name="Kim J.H."/>
            <person name="Yoon J.H."/>
            <person name="Schumann P."/>
            <person name="Kim W."/>
        </authorList>
    </citation>
    <scope>NUCLEOTIDE SEQUENCE</scope>
    <source>
        <strain evidence="15">KCTC 49039</strain>
    </source>
</reference>
<keyword evidence="3" id="KW-0677">Repeat</keyword>
<accession>A0A927IWU1</accession>
<gene>
    <name evidence="15" type="ORF">IF651_01960</name>
</gene>
<keyword evidence="10" id="KW-0234">DNA repair</keyword>
<comment type="caution">
    <text evidence="15">The sequence shown here is derived from an EMBL/GenBank/DDBJ whole genome shotgun (WGS) entry which is preliminary data.</text>
</comment>
<evidence type="ECO:0000313" key="16">
    <source>
        <dbReference type="Proteomes" id="UP000610846"/>
    </source>
</evidence>
<evidence type="ECO:0000256" key="10">
    <source>
        <dbReference type="ARBA" id="ARBA00023204"/>
    </source>
</evidence>
<evidence type="ECO:0000256" key="12">
    <source>
        <dbReference type="ARBA" id="ARBA00039316"/>
    </source>
</evidence>
<name>A0A927IWU1_9MICO</name>
<dbReference type="PROSITE" id="PS50893">
    <property type="entry name" value="ABC_TRANSPORTER_2"/>
    <property type="match status" value="1"/>
</dbReference>
<dbReference type="Gene3D" id="1.20.1580.10">
    <property type="entry name" value="ABC transporter ATPase like domain"/>
    <property type="match status" value="2"/>
</dbReference>
<dbReference type="SUPFAM" id="SSF52540">
    <property type="entry name" value="P-loop containing nucleoside triphosphate hydrolases"/>
    <property type="match status" value="2"/>
</dbReference>
<dbReference type="PANTHER" id="PTHR43152">
    <property type="entry name" value="UVRABC SYSTEM PROTEIN A"/>
    <property type="match status" value="1"/>
</dbReference>
<dbReference type="GO" id="GO:0006281">
    <property type="term" value="P:DNA repair"/>
    <property type="evidence" value="ECO:0007669"/>
    <property type="project" value="UniProtKB-KW"/>
</dbReference>
<dbReference type="GO" id="GO:0004518">
    <property type="term" value="F:nuclease activity"/>
    <property type="evidence" value="ECO:0007669"/>
    <property type="project" value="UniProtKB-KW"/>
</dbReference>
<dbReference type="GO" id="GO:0003677">
    <property type="term" value="F:DNA binding"/>
    <property type="evidence" value="ECO:0007669"/>
    <property type="project" value="UniProtKB-KW"/>
</dbReference>
<sequence>MSDPATADTHDVLRIRGARQNNLRDVDLEIPKRRLTVFTGVSGSGKSSLVFDTIAAESQRLINETYPAFLQGFMPSLDRPDVDLLEGLTPAIVVGQDRLGANPRSTVGTVTDANAILRVLFSRFGDPQVGPPPAFSFNVPARKASGVMTSATGEKTIVREAIYHGGMCPRCEGRGSVSDLDLSAIVDEDRSLLDGAILVPGYTADGWMVATFAESGYYPPDKPVREFTAKQREDLLYKEPTKIKAKGINVTYEGLIPKIQKSMFTKDVDSLQPHIRAFVERAAVFASCPDCGGTRLSEAARSAKIRGVNIADLCAMQITDLAEWIRELDDPQMAPVVTALGDNLASFVDLGLGYLSLDRPSGTLSGGESQRIRMLRHLGSALTDVTYVFDEPTIGLHPHDIDRMNDLLVRLRDKGNTVLVVEHKPETILTADHVVDLGPGAGTAGGEVTFEGTVDRLRGSGTVTGRHLDDRARLKDAVREPTGTLEVRGASSNNLQDVDVDVPLGVLVVVTGVAGSGKSSLVEGSISAREGVVTIDQSGVKGSRRSSPATYTGALEPIRKAFAKANGVKPALFSANSEGACPACKGAGVIETQLGFMETVSTPCEECGGTGYKVEVLEHTLGGLSIAEVLALPVAKAYAFFAEGEARTPAAATILARLDDVGLGYLGLGQPLTTLSGGERQRLKLATHLGEAGNVLVLDEPTTGLHLADVENLLSLLDRLVDAGTSVIVIEHHQAVMAHADWIIDLGPGAGHDGGRVVFEGTPGDLVDRPTTFTGKHLAAYVSATSTA</sequence>
<dbReference type="GO" id="GO:0005737">
    <property type="term" value="C:cytoplasm"/>
    <property type="evidence" value="ECO:0007669"/>
    <property type="project" value="UniProtKB-SubCell"/>
</dbReference>
<comment type="subcellular location">
    <subcellularLocation>
        <location evidence="1">Cytoplasm</location>
    </subcellularLocation>
</comment>
<keyword evidence="5" id="KW-0227">DNA damage</keyword>
<dbReference type="GO" id="GO:0005524">
    <property type="term" value="F:ATP binding"/>
    <property type="evidence" value="ECO:0007669"/>
    <property type="project" value="UniProtKB-KW"/>
</dbReference>
<evidence type="ECO:0000256" key="4">
    <source>
        <dbReference type="ARBA" id="ARBA00022741"/>
    </source>
</evidence>
<proteinExistence type="inferred from homology"/>
<dbReference type="InterPro" id="IPR003439">
    <property type="entry name" value="ABC_transporter-like_ATP-bd"/>
</dbReference>
<evidence type="ECO:0000259" key="14">
    <source>
        <dbReference type="PROSITE" id="PS50893"/>
    </source>
</evidence>
<dbReference type="PANTHER" id="PTHR43152:SF2">
    <property type="entry name" value="DRUG RESISTANCE ABC TRANSPORTER"/>
    <property type="match status" value="1"/>
</dbReference>
<dbReference type="Gene3D" id="3.40.50.300">
    <property type="entry name" value="P-loop containing nucleotide triphosphate hydrolases"/>
    <property type="match status" value="3"/>
</dbReference>
<organism evidence="15 16">
    <name type="scientific">Cellulosimicrobium arenosum</name>
    <dbReference type="NCBI Taxonomy" id="2708133"/>
    <lineage>
        <taxon>Bacteria</taxon>
        <taxon>Bacillati</taxon>
        <taxon>Actinomycetota</taxon>
        <taxon>Actinomycetes</taxon>
        <taxon>Micrococcales</taxon>
        <taxon>Promicromonosporaceae</taxon>
        <taxon>Cellulosimicrobium</taxon>
    </lineage>
</organism>